<accession>A0ABN5X590</accession>
<dbReference type="Pfam" id="PF01612">
    <property type="entry name" value="DNA_pol_A_exo1"/>
    <property type="match status" value="1"/>
</dbReference>
<dbReference type="PANTHER" id="PTHR10133:SF27">
    <property type="entry name" value="DNA POLYMERASE NU"/>
    <property type="match status" value="1"/>
</dbReference>
<evidence type="ECO:0000256" key="3">
    <source>
        <dbReference type="ARBA" id="ARBA00022722"/>
    </source>
</evidence>
<dbReference type="InterPro" id="IPR002562">
    <property type="entry name" value="3'-5'_exonuclease_dom"/>
</dbReference>
<keyword evidence="3" id="KW-0378">Hydrolase</keyword>
<dbReference type="EC" id="2.7.7.7" evidence="2"/>
<dbReference type="InterPro" id="IPR008918">
    <property type="entry name" value="HhH2"/>
</dbReference>
<dbReference type="Proteomes" id="UP000289555">
    <property type="component" value="Chromosome"/>
</dbReference>
<dbReference type="SMART" id="SM00279">
    <property type="entry name" value="HhH2"/>
    <property type="match status" value="1"/>
</dbReference>
<evidence type="ECO:0000256" key="4">
    <source>
        <dbReference type="ARBA" id="ARBA00049244"/>
    </source>
</evidence>
<dbReference type="CDD" id="cd06139">
    <property type="entry name" value="DNA_polA_I_Ecoli_like_exo"/>
    <property type="match status" value="1"/>
</dbReference>
<gene>
    <name evidence="7" type="ORF">HORIV_56780</name>
</gene>
<evidence type="ECO:0000313" key="8">
    <source>
        <dbReference type="Proteomes" id="UP000289555"/>
    </source>
</evidence>
<dbReference type="Gene3D" id="1.10.150.20">
    <property type="entry name" value="5' to 3' exonuclease, C-terminal subdomain"/>
    <property type="match status" value="1"/>
</dbReference>
<evidence type="ECO:0000256" key="2">
    <source>
        <dbReference type="ARBA" id="ARBA00012417"/>
    </source>
</evidence>
<organism evidence="7 8">
    <name type="scientific">Vreelandella olivaria</name>
    <dbReference type="NCBI Taxonomy" id="390919"/>
    <lineage>
        <taxon>Bacteria</taxon>
        <taxon>Pseudomonadati</taxon>
        <taxon>Pseudomonadota</taxon>
        <taxon>Gammaproteobacteria</taxon>
        <taxon>Oceanospirillales</taxon>
        <taxon>Halomonadaceae</taxon>
        <taxon>Vreelandella</taxon>
    </lineage>
</organism>
<name>A0ABN5X590_9GAMM</name>
<protein>
    <recommendedName>
        <fullName evidence="2">DNA-directed DNA polymerase</fullName>
        <ecNumber evidence="2">2.7.7.7</ecNumber>
    </recommendedName>
</protein>
<comment type="similarity">
    <text evidence="1">Belongs to the DNA polymerase type-A family.</text>
</comment>
<dbReference type="CDD" id="cd09898">
    <property type="entry name" value="H3TH_53EXO"/>
    <property type="match status" value="1"/>
</dbReference>
<dbReference type="Gene3D" id="3.30.420.10">
    <property type="entry name" value="Ribonuclease H-like superfamily/Ribonuclease H"/>
    <property type="match status" value="1"/>
</dbReference>
<dbReference type="SUPFAM" id="SSF53098">
    <property type="entry name" value="Ribonuclease H-like"/>
    <property type="match status" value="1"/>
</dbReference>
<dbReference type="PANTHER" id="PTHR10133">
    <property type="entry name" value="DNA POLYMERASE I"/>
    <property type="match status" value="1"/>
</dbReference>
<sequence length="352" mass="38871">MGDKVDNIPGVPGVGEKTAIGLLQGMGGGLETIYGDLERVKTLTFRGAKTLPKKLEEHREQAFLSYQLATIKVDCDLPVGLDDLDIAHPDREALVTLYKEMEFRQWLGELLEGKDEGVDDVKGGETAPASADDNDLESAEASANGSAREDHVILEQADFERWLERLHNAERFCFDLETTSLNYMDAEIVGVGLALEAGEAAYIPLAHDYLDAPKQLDRKTVLAALKPLLEDPQKTKIGQNLKYDISVLANYAIAVAGPFADTMLASYVLNSTATRHDMDSLALKYLGEKTISFEEIAGKGAKQLTFNQIALEQAAPYACEDVDITLRLQRCYALRWRAKGAWRKCWIISSCR</sequence>
<reference evidence="8" key="1">
    <citation type="journal article" date="2019" name="Microbiol. Resour. Announc.">
        <title>Complete Genome Sequence of Halomonas olivaria, a Moderately Halophilic Bacterium Isolated from Olive Processing Effluents, Obtained by Nanopore Sequencing.</title>
        <authorList>
            <person name="Nagata S."/>
            <person name="Ii K.M."/>
            <person name="Tsukimi T."/>
            <person name="Miura M.C."/>
            <person name="Galipon J."/>
            <person name="Arakawa K."/>
        </authorList>
    </citation>
    <scope>NUCLEOTIDE SEQUENCE [LARGE SCALE GENOMIC DNA]</scope>
    <source>
        <strain evidence="8">TYRC17</strain>
    </source>
</reference>
<evidence type="ECO:0000256" key="1">
    <source>
        <dbReference type="ARBA" id="ARBA00007705"/>
    </source>
</evidence>
<feature type="region of interest" description="Disordered" evidence="5">
    <location>
        <begin position="117"/>
        <end position="147"/>
    </location>
</feature>
<dbReference type="InterPro" id="IPR020045">
    <property type="entry name" value="DNA_polI_H3TH"/>
</dbReference>
<keyword evidence="3" id="KW-0540">Nuclease</keyword>
<evidence type="ECO:0000313" key="7">
    <source>
        <dbReference type="EMBL" id="BBI53257.1"/>
    </source>
</evidence>
<evidence type="ECO:0000256" key="5">
    <source>
        <dbReference type="SAM" id="MobiDB-lite"/>
    </source>
</evidence>
<proteinExistence type="inferred from homology"/>
<dbReference type="InterPro" id="IPR036279">
    <property type="entry name" value="5-3_exonuclease_C_sf"/>
</dbReference>
<feature type="domain" description="3'-5' exonuclease" evidence="6">
    <location>
        <begin position="150"/>
        <end position="337"/>
    </location>
</feature>
<dbReference type="Pfam" id="PF01367">
    <property type="entry name" value="5_3_exonuc"/>
    <property type="match status" value="1"/>
</dbReference>
<dbReference type="EMBL" id="AP019416">
    <property type="protein sequence ID" value="BBI53257.1"/>
    <property type="molecule type" value="Genomic_DNA"/>
</dbReference>
<dbReference type="InterPro" id="IPR012337">
    <property type="entry name" value="RNaseH-like_sf"/>
</dbReference>
<dbReference type="InterPro" id="IPR002298">
    <property type="entry name" value="DNA_polymerase_A"/>
</dbReference>
<dbReference type="SUPFAM" id="SSF47807">
    <property type="entry name" value="5' to 3' exonuclease, C-terminal subdomain"/>
    <property type="match status" value="1"/>
</dbReference>
<evidence type="ECO:0000259" key="6">
    <source>
        <dbReference type="SMART" id="SM00474"/>
    </source>
</evidence>
<keyword evidence="8" id="KW-1185">Reference proteome</keyword>
<dbReference type="SMART" id="SM00474">
    <property type="entry name" value="35EXOc"/>
    <property type="match status" value="1"/>
</dbReference>
<comment type="catalytic activity">
    <reaction evidence="4">
        <text>DNA(n) + a 2'-deoxyribonucleoside 5'-triphosphate = DNA(n+1) + diphosphate</text>
        <dbReference type="Rhea" id="RHEA:22508"/>
        <dbReference type="Rhea" id="RHEA-COMP:17339"/>
        <dbReference type="Rhea" id="RHEA-COMP:17340"/>
        <dbReference type="ChEBI" id="CHEBI:33019"/>
        <dbReference type="ChEBI" id="CHEBI:61560"/>
        <dbReference type="ChEBI" id="CHEBI:173112"/>
        <dbReference type="EC" id="2.7.7.7"/>
    </reaction>
</comment>
<dbReference type="InterPro" id="IPR036397">
    <property type="entry name" value="RNaseH_sf"/>
</dbReference>